<dbReference type="PATRIC" id="fig|1121362.3.peg.523"/>
<dbReference type="KEGG" id="chn:A605_02610"/>
<accession>M1P4H9</accession>
<proteinExistence type="predicted"/>
<dbReference type="STRING" id="1121362.A605_02610"/>
<dbReference type="RefSeq" id="WP_015399958.1">
    <property type="nucleotide sequence ID" value="NC_020302.1"/>
</dbReference>
<keyword evidence="2" id="KW-1185">Reference proteome</keyword>
<dbReference type="eggNOG" id="ENOG5032S5B">
    <property type="taxonomic scope" value="Bacteria"/>
</dbReference>
<evidence type="ECO:0000313" key="1">
    <source>
        <dbReference type="EMBL" id="AGF71536.1"/>
    </source>
</evidence>
<dbReference type="OrthoDB" id="3267263at2"/>
<gene>
    <name evidence="1" type="ORF">A605_02610</name>
</gene>
<evidence type="ECO:0000313" key="2">
    <source>
        <dbReference type="Proteomes" id="UP000011723"/>
    </source>
</evidence>
<sequence>MPMLKSIALRLLPGAYIANSGYSKLNMPAEASAGMQQMAASGIPAVSKLPSDKFGHYVGIAELAVGGALLTPFVSDRLAGLGLTAFSAGLLTMYFGDEDNTEADGIRPSSQGTALAKDSFLLAIGLALLAPDGKKKVVKKVK</sequence>
<protein>
    <recommendedName>
        <fullName evidence="3">DoxX family protein</fullName>
    </recommendedName>
</protein>
<name>M1P4H9_9CORY</name>
<dbReference type="HOGENOM" id="CLU_119494_0_0_11"/>
<dbReference type="AlphaFoldDB" id="M1P4H9"/>
<reference evidence="1 2" key="1">
    <citation type="journal article" date="2012" name="Stand. Genomic Sci.">
        <title>Genome sequence of the halotolerant bacterium Corynebacterium halotolerans type strain YIM 70093(T) (= DSM 44683(T)).</title>
        <authorList>
            <person name="Ruckert C."/>
            <person name="Albersmeier A."/>
            <person name="Al-Dilaimi A."/>
            <person name="Niehaus K."/>
            <person name="Szczepanowski R."/>
            <person name="Kalinowski J."/>
        </authorList>
    </citation>
    <scope>NUCLEOTIDE SEQUENCE [LARGE SCALE GENOMIC DNA]</scope>
    <source>
        <strain evidence="1">YIM 70093</strain>
    </source>
</reference>
<dbReference type="EMBL" id="CP003697">
    <property type="protein sequence ID" value="AGF71536.1"/>
    <property type="molecule type" value="Genomic_DNA"/>
</dbReference>
<dbReference type="Proteomes" id="UP000011723">
    <property type="component" value="Chromosome"/>
</dbReference>
<evidence type="ECO:0008006" key="3">
    <source>
        <dbReference type="Google" id="ProtNLM"/>
    </source>
</evidence>
<organism evidence="1 2">
    <name type="scientific">Corynebacterium halotolerans YIM 70093 = DSM 44683</name>
    <dbReference type="NCBI Taxonomy" id="1121362"/>
    <lineage>
        <taxon>Bacteria</taxon>
        <taxon>Bacillati</taxon>
        <taxon>Actinomycetota</taxon>
        <taxon>Actinomycetes</taxon>
        <taxon>Mycobacteriales</taxon>
        <taxon>Corynebacteriaceae</taxon>
        <taxon>Corynebacterium</taxon>
    </lineage>
</organism>